<organism evidence="2 3">
    <name type="scientific">Pseudocercospora musae</name>
    <dbReference type="NCBI Taxonomy" id="113226"/>
    <lineage>
        <taxon>Eukaryota</taxon>
        <taxon>Fungi</taxon>
        <taxon>Dikarya</taxon>
        <taxon>Ascomycota</taxon>
        <taxon>Pezizomycotina</taxon>
        <taxon>Dothideomycetes</taxon>
        <taxon>Dothideomycetidae</taxon>
        <taxon>Mycosphaerellales</taxon>
        <taxon>Mycosphaerellaceae</taxon>
        <taxon>Pseudocercospora</taxon>
    </lineage>
</organism>
<gene>
    <name evidence="2" type="ORF">AC579_6961</name>
</gene>
<keyword evidence="1" id="KW-0472">Membrane</keyword>
<dbReference type="EMBL" id="LFZO01000042">
    <property type="protein sequence ID" value="KXT16218.1"/>
    <property type="molecule type" value="Genomic_DNA"/>
</dbReference>
<keyword evidence="1" id="KW-1133">Transmembrane helix</keyword>
<comment type="caution">
    <text evidence="2">The sequence shown here is derived from an EMBL/GenBank/DDBJ whole genome shotgun (WGS) entry which is preliminary data.</text>
</comment>
<dbReference type="Proteomes" id="UP000073492">
    <property type="component" value="Unassembled WGS sequence"/>
</dbReference>
<evidence type="ECO:0000313" key="2">
    <source>
        <dbReference type="EMBL" id="KXT16218.1"/>
    </source>
</evidence>
<keyword evidence="3" id="KW-1185">Reference proteome</keyword>
<sequence>MALVPAWHQQFKPSRVVGSFLEFPRPLTWLLASLEIIVRIPGQLAVDMQSAAVMVTVFNLVPVVAVAPLILRDVTSKLLPGSRVLILVHRAGAMSAHTGLLYLHALSIVGRQSTSRTPLNATPAFR</sequence>
<proteinExistence type="predicted"/>
<dbReference type="AlphaFoldDB" id="A0A139IN42"/>
<name>A0A139IN42_9PEZI</name>
<reference evidence="2 3" key="1">
    <citation type="submission" date="2015-07" db="EMBL/GenBank/DDBJ databases">
        <title>Comparative genomics of the Sigatoka disease complex on banana suggests a link between parallel evolutionary changes in Pseudocercospora fijiensis and Pseudocercospora eumusae and increased virulence on the banana host.</title>
        <authorList>
            <person name="Chang T.-C."/>
            <person name="Salvucci A."/>
            <person name="Crous P.W."/>
            <person name="Stergiopoulos I."/>
        </authorList>
    </citation>
    <scope>NUCLEOTIDE SEQUENCE [LARGE SCALE GENOMIC DNA]</scope>
    <source>
        <strain evidence="2 3">CBS 116634</strain>
    </source>
</reference>
<evidence type="ECO:0000256" key="1">
    <source>
        <dbReference type="SAM" id="Phobius"/>
    </source>
</evidence>
<evidence type="ECO:0000313" key="3">
    <source>
        <dbReference type="Proteomes" id="UP000073492"/>
    </source>
</evidence>
<accession>A0A139IN42</accession>
<feature type="transmembrane region" description="Helical" evidence="1">
    <location>
        <begin position="51"/>
        <end position="71"/>
    </location>
</feature>
<protein>
    <submittedName>
        <fullName evidence="2">Uncharacterized protein</fullName>
    </submittedName>
</protein>
<keyword evidence="1" id="KW-0812">Transmembrane</keyword>